<dbReference type="AlphaFoldDB" id="A0A5J9TG31"/>
<dbReference type="Proteomes" id="UP000324897">
    <property type="component" value="Chromosome 3"/>
</dbReference>
<organism evidence="1 2">
    <name type="scientific">Eragrostis curvula</name>
    <name type="common">weeping love grass</name>
    <dbReference type="NCBI Taxonomy" id="38414"/>
    <lineage>
        <taxon>Eukaryota</taxon>
        <taxon>Viridiplantae</taxon>
        <taxon>Streptophyta</taxon>
        <taxon>Embryophyta</taxon>
        <taxon>Tracheophyta</taxon>
        <taxon>Spermatophyta</taxon>
        <taxon>Magnoliopsida</taxon>
        <taxon>Liliopsida</taxon>
        <taxon>Poales</taxon>
        <taxon>Poaceae</taxon>
        <taxon>PACMAD clade</taxon>
        <taxon>Chloridoideae</taxon>
        <taxon>Eragrostideae</taxon>
        <taxon>Eragrostidinae</taxon>
        <taxon>Eragrostis</taxon>
    </lineage>
</organism>
<feature type="non-terminal residue" evidence="1">
    <location>
        <position position="1"/>
    </location>
</feature>
<reference evidence="1 2" key="1">
    <citation type="journal article" date="2019" name="Sci. Rep.">
        <title>A high-quality genome of Eragrostis curvula grass provides insights into Poaceae evolution and supports new strategies to enhance forage quality.</title>
        <authorList>
            <person name="Carballo J."/>
            <person name="Santos B.A.C.M."/>
            <person name="Zappacosta D."/>
            <person name="Garbus I."/>
            <person name="Selva J.P."/>
            <person name="Gallo C.A."/>
            <person name="Diaz A."/>
            <person name="Albertini E."/>
            <person name="Caccamo M."/>
            <person name="Echenique V."/>
        </authorList>
    </citation>
    <scope>NUCLEOTIDE SEQUENCE [LARGE SCALE GENOMIC DNA]</scope>
    <source>
        <strain evidence="2">cv. Victoria</strain>
        <tissue evidence="1">Leaf</tissue>
    </source>
</reference>
<sequence>DDPVRPAAPGGIATPANTTAAPWRQLANPSRRGSKLRRLHPSPVRRRHALRFFLLSRRCSLLHRSRAIERPRLLSRRVVGVRLPTAATKNLMGQGRARDVGQGFTYSSDWWKLGDLSHDLSQGEQRAETAGSMVRTSCRGGLEAGGHLDHMVVDLCTTSYSLHSHAACAAKRLRAYGSRTDRGPTVLLHCYGWTHGWVSNHSFGAQLWK</sequence>
<dbReference type="EMBL" id="RWGY01000039">
    <property type="protein sequence ID" value="TVU10320.1"/>
    <property type="molecule type" value="Genomic_DNA"/>
</dbReference>
<evidence type="ECO:0000313" key="2">
    <source>
        <dbReference type="Proteomes" id="UP000324897"/>
    </source>
</evidence>
<keyword evidence="2" id="KW-1185">Reference proteome</keyword>
<proteinExistence type="predicted"/>
<comment type="caution">
    <text evidence="1">The sequence shown here is derived from an EMBL/GenBank/DDBJ whole genome shotgun (WGS) entry which is preliminary data.</text>
</comment>
<protein>
    <submittedName>
        <fullName evidence="1">Uncharacterized protein</fullName>
    </submittedName>
</protein>
<dbReference type="Gramene" id="TVU10320">
    <property type="protein sequence ID" value="TVU10320"/>
    <property type="gene ID" value="EJB05_43843"/>
</dbReference>
<evidence type="ECO:0000313" key="1">
    <source>
        <dbReference type="EMBL" id="TVU10320.1"/>
    </source>
</evidence>
<name>A0A5J9TG31_9POAL</name>
<accession>A0A5J9TG31</accession>
<gene>
    <name evidence="1" type="ORF">EJB05_43843</name>
</gene>